<proteinExistence type="predicted"/>
<name>A0ABW6DFA9_9BACT</name>
<sequence length="376" mass="43774">MNQLYTHSLYTRISDLPETWDKVSESCIFLQRRYLGILEKSSPTNLKCSFVGIFQGEKHVATALIQEIDLALLSSFGERDNFLITQARNFLFKQFASKLLIIGNNMLSGQNAYACLPETNEKKVLETIKGIGNSWPNKNHLTIFKDFTENQLKPFQTPAFAADYPFSSQPNMIFEIRPSWKKEADYVADLTKKYRDQFKRCRKKGYELRNQELSLDEIIANEETLYSLYFHVAKNAPFNTFILPPNHFSTFKKQMGEDFILRGYYLENQLVGFTTVIRHGNELETYFLGYDDTIQREKMLYLNMLYDIIGCGIIQGFERIILGRTALEIKSSIGAIPVQLNGFMRHTYSLVHRNLSWIFPLLEPEANWIQRHPFKD</sequence>
<keyword evidence="2" id="KW-1185">Reference proteome</keyword>
<organism evidence="1 2">
    <name type="scientific">Aquirufa esocilacus</name>
    <dbReference type="NCBI Taxonomy" id="3096513"/>
    <lineage>
        <taxon>Bacteria</taxon>
        <taxon>Pseudomonadati</taxon>
        <taxon>Bacteroidota</taxon>
        <taxon>Cytophagia</taxon>
        <taxon>Cytophagales</taxon>
        <taxon>Flectobacillaceae</taxon>
        <taxon>Aquirufa</taxon>
    </lineage>
</organism>
<protein>
    <recommendedName>
        <fullName evidence="3">8-amino-7-oxononanoate synthase</fullName>
    </recommendedName>
</protein>
<accession>A0ABW6DFA9</accession>
<dbReference type="Gene3D" id="3.40.630.30">
    <property type="match status" value="1"/>
</dbReference>
<reference evidence="1 2" key="1">
    <citation type="submission" date="2024-03" db="EMBL/GenBank/DDBJ databases">
        <title>Aquirufa genome sequencing.</title>
        <authorList>
            <person name="Pitt A."/>
            <person name="Hahn M.W."/>
        </authorList>
    </citation>
    <scope>NUCLEOTIDE SEQUENCE [LARGE SCALE GENOMIC DNA]</scope>
    <source>
        <strain evidence="1 2">HETE-83D</strain>
    </source>
</reference>
<dbReference type="EMBL" id="JBBKXX010000001">
    <property type="protein sequence ID" value="MFD3407384.1"/>
    <property type="molecule type" value="Genomic_DNA"/>
</dbReference>
<evidence type="ECO:0008006" key="3">
    <source>
        <dbReference type="Google" id="ProtNLM"/>
    </source>
</evidence>
<dbReference type="Proteomes" id="UP001598019">
    <property type="component" value="Unassembled WGS sequence"/>
</dbReference>
<dbReference type="InterPro" id="IPR016181">
    <property type="entry name" value="Acyl_CoA_acyltransferase"/>
</dbReference>
<dbReference type="SUPFAM" id="SSF55729">
    <property type="entry name" value="Acyl-CoA N-acyltransferases (Nat)"/>
    <property type="match status" value="1"/>
</dbReference>
<comment type="caution">
    <text evidence="1">The sequence shown here is derived from an EMBL/GenBank/DDBJ whole genome shotgun (WGS) entry which is preliminary data.</text>
</comment>
<evidence type="ECO:0000313" key="1">
    <source>
        <dbReference type="EMBL" id="MFD3407384.1"/>
    </source>
</evidence>
<evidence type="ECO:0000313" key="2">
    <source>
        <dbReference type="Proteomes" id="UP001598019"/>
    </source>
</evidence>
<dbReference type="RefSeq" id="WP_377979830.1">
    <property type="nucleotide sequence ID" value="NZ_JBBKXX010000001.1"/>
</dbReference>
<gene>
    <name evidence="1" type="ORF">SKC37_01830</name>
</gene>